<dbReference type="RefSeq" id="WP_084973492.1">
    <property type="nucleotide sequence ID" value="NZ_NCUX01000028.1"/>
</dbReference>
<feature type="domain" description="IstB-like ATP-binding" evidence="1">
    <location>
        <begin position="127"/>
        <end position="256"/>
    </location>
</feature>
<gene>
    <name evidence="2" type="ORF">B7708_02420</name>
</gene>
<dbReference type="Proteomes" id="UP000193780">
    <property type="component" value="Unassembled WGS sequence"/>
</dbReference>
<proteinExistence type="predicted"/>
<protein>
    <recommendedName>
        <fullName evidence="1">IstB-like ATP-binding domain-containing protein</fullName>
    </recommendedName>
</protein>
<dbReference type="InterPro" id="IPR027417">
    <property type="entry name" value="P-loop_NTPase"/>
</dbReference>
<organism evidence="2 3">
    <name type="scientific">Streptococcus oralis subsp. dentisani</name>
    <dbReference type="NCBI Taxonomy" id="1458253"/>
    <lineage>
        <taxon>Bacteria</taxon>
        <taxon>Bacillati</taxon>
        <taxon>Bacillota</taxon>
        <taxon>Bacilli</taxon>
        <taxon>Lactobacillales</taxon>
        <taxon>Streptococcaceae</taxon>
        <taxon>Streptococcus</taxon>
    </lineage>
</organism>
<dbReference type="Gene3D" id="3.40.50.300">
    <property type="entry name" value="P-loop containing nucleotide triphosphate hydrolases"/>
    <property type="match status" value="1"/>
</dbReference>
<accession>A0A1X1J360</accession>
<dbReference type="InterPro" id="IPR002611">
    <property type="entry name" value="IstB_ATP-bd"/>
</dbReference>
<evidence type="ECO:0000313" key="3">
    <source>
        <dbReference type="Proteomes" id="UP000193780"/>
    </source>
</evidence>
<dbReference type="EMBL" id="NCUX01000028">
    <property type="protein sequence ID" value="ORO79796.1"/>
    <property type="molecule type" value="Genomic_DNA"/>
</dbReference>
<sequence length="284" mass="32302">MQKEYKVGERLSERVEISSQTCPIHGIYLWKTVNKVKATDNTELHYVLACPMCMNPKIEKEKADTACQEELNAELATSYSLLEARSIIPPKLKEASYKTFTVSNDTDKKARDFGLYLNEYYFKQGGKGNSIIQGSHGVGKSHLTISIARKLNEDFKTIGEPKSVLFYPVANLFRLIESGVDYNENQRNQGQMMKLLTGVDFLFLDDLGKESTFGNQGKEAANSRQRFLFELLDSRVRTIVNTNLTGEQLKKTYDSAIVSRLMEGVGRNFFTYPETAEDKRRLPF</sequence>
<evidence type="ECO:0000313" key="2">
    <source>
        <dbReference type="EMBL" id="ORO79796.1"/>
    </source>
</evidence>
<name>A0A1X1J360_STROR</name>
<reference evidence="2 3" key="1">
    <citation type="journal article" date="2016" name="Eur. J. Clin. Microbiol. Infect. Dis.">
        <title>Whole genome sequencing as a tool for phylogenetic analysis of clinical strains of Mitis group streptococci.</title>
        <authorList>
            <person name="Rasmussen L.H."/>
            <person name="Dargis R."/>
            <person name="Hojholt K."/>
            <person name="Christensen J.J."/>
            <person name="Skovgaard O."/>
            <person name="Justesen U.S."/>
            <person name="Rosenvinge F.S."/>
            <person name="Moser C."/>
            <person name="Lukjancenko O."/>
            <person name="Rasmussen S."/>
            <person name="Nielsen X.C."/>
        </authorList>
    </citation>
    <scope>NUCLEOTIDE SEQUENCE [LARGE SCALE GENOMIC DNA]</scope>
    <source>
        <strain evidence="2 3">RH_9883_08</strain>
    </source>
</reference>
<dbReference type="AlphaFoldDB" id="A0A1X1J360"/>
<dbReference type="Pfam" id="PF01695">
    <property type="entry name" value="IstB_IS21"/>
    <property type="match status" value="1"/>
</dbReference>
<comment type="caution">
    <text evidence="2">The sequence shown here is derived from an EMBL/GenBank/DDBJ whole genome shotgun (WGS) entry which is preliminary data.</text>
</comment>
<dbReference type="SUPFAM" id="SSF52540">
    <property type="entry name" value="P-loop containing nucleoside triphosphate hydrolases"/>
    <property type="match status" value="1"/>
</dbReference>
<evidence type="ECO:0000259" key="1">
    <source>
        <dbReference type="Pfam" id="PF01695"/>
    </source>
</evidence>